<evidence type="ECO:0000313" key="2">
    <source>
        <dbReference type="RefSeq" id="XP_010500687.1"/>
    </source>
</evidence>
<dbReference type="Proteomes" id="UP000694864">
    <property type="component" value="Chromosome 3"/>
</dbReference>
<protein>
    <submittedName>
        <fullName evidence="2">G-box-binding factor 3-like</fullName>
    </submittedName>
</protein>
<reference evidence="2" key="2">
    <citation type="submission" date="2025-08" db="UniProtKB">
        <authorList>
            <consortium name="RefSeq"/>
        </authorList>
    </citation>
    <scope>IDENTIFICATION</scope>
    <source>
        <tissue evidence="2">Leaf</tissue>
    </source>
</reference>
<gene>
    <name evidence="2" type="primary">LOC104778028</name>
</gene>
<proteinExistence type="predicted"/>
<dbReference type="GeneID" id="104778028"/>
<organism evidence="1 2">
    <name type="scientific">Camelina sativa</name>
    <name type="common">False flax</name>
    <name type="synonym">Myagrum sativum</name>
    <dbReference type="NCBI Taxonomy" id="90675"/>
    <lineage>
        <taxon>Eukaryota</taxon>
        <taxon>Viridiplantae</taxon>
        <taxon>Streptophyta</taxon>
        <taxon>Embryophyta</taxon>
        <taxon>Tracheophyta</taxon>
        <taxon>Spermatophyta</taxon>
        <taxon>Magnoliopsida</taxon>
        <taxon>eudicotyledons</taxon>
        <taxon>Gunneridae</taxon>
        <taxon>Pentapetalae</taxon>
        <taxon>rosids</taxon>
        <taxon>malvids</taxon>
        <taxon>Brassicales</taxon>
        <taxon>Brassicaceae</taxon>
        <taxon>Camelineae</taxon>
        <taxon>Camelina</taxon>
    </lineage>
</organism>
<evidence type="ECO:0000313" key="1">
    <source>
        <dbReference type="Proteomes" id="UP000694864"/>
    </source>
</evidence>
<keyword evidence="1" id="KW-1185">Reference proteome</keyword>
<reference evidence="1" key="1">
    <citation type="journal article" date="2014" name="Nat. Commun.">
        <title>The emerging biofuel crop Camelina sativa retains a highly undifferentiated hexaploid genome structure.</title>
        <authorList>
            <person name="Kagale S."/>
            <person name="Koh C."/>
            <person name="Nixon J."/>
            <person name="Bollina V."/>
            <person name="Clarke W.E."/>
            <person name="Tuteja R."/>
            <person name="Spillane C."/>
            <person name="Robinson S.J."/>
            <person name="Links M.G."/>
            <person name="Clarke C."/>
            <person name="Higgins E.E."/>
            <person name="Huebert T."/>
            <person name="Sharpe A.G."/>
            <person name="Parkin I.A."/>
        </authorList>
    </citation>
    <scope>NUCLEOTIDE SEQUENCE [LARGE SCALE GENOMIC DNA]</scope>
    <source>
        <strain evidence="1">cv. DH55</strain>
    </source>
</reference>
<sequence>MLEKSVNKGDASTVLSYRGLSNSTAEWLGLDKELKKLVVDTTANQSGTQLSIDTPTKSTGNTDNGLMKKLKEFDGLAMSLGNGNPETGTDEHNFSKLKLIIL</sequence>
<dbReference type="RefSeq" id="XP_010500687.1">
    <property type="nucleotide sequence ID" value="XM_010502385.1"/>
</dbReference>
<accession>A0ABM0YGV7</accession>
<name>A0ABM0YGV7_CAMSA</name>